<comment type="caution">
    <text evidence="1">The sequence shown here is derived from an EMBL/GenBank/DDBJ whole genome shotgun (WGS) entry which is preliminary data.</text>
</comment>
<reference evidence="1 2" key="1">
    <citation type="submission" date="2024-09" db="EMBL/GenBank/DDBJ databases">
        <authorList>
            <person name="Sun Q."/>
            <person name="Mori K."/>
        </authorList>
    </citation>
    <scope>NUCLEOTIDE SEQUENCE [LARGE SCALE GENOMIC DNA]</scope>
    <source>
        <strain evidence="1 2">CICC 11035S</strain>
    </source>
</reference>
<name>A0ABV6S964_9SPHN</name>
<sequence>MRTRPGVCQRKRRYATEAEALAVAARAEVTLRPYRCPLCRHYHLTGRTKGMRLPAFERERRMPRS</sequence>
<accession>A0ABV6S964</accession>
<proteinExistence type="predicted"/>
<dbReference type="RefSeq" id="WP_267219213.1">
    <property type="nucleotide sequence ID" value="NZ_JAPCWC010000003.1"/>
</dbReference>
<organism evidence="1 2">
    <name type="scientific">Novosphingobium clariflavum</name>
    <dbReference type="NCBI Taxonomy" id="2029884"/>
    <lineage>
        <taxon>Bacteria</taxon>
        <taxon>Pseudomonadati</taxon>
        <taxon>Pseudomonadota</taxon>
        <taxon>Alphaproteobacteria</taxon>
        <taxon>Sphingomonadales</taxon>
        <taxon>Sphingomonadaceae</taxon>
        <taxon>Novosphingobium</taxon>
    </lineage>
</organism>
<protein>
    <submittedName>
        <fullName evidence="1">Uncharacterized protein</fullName>
    </submittedName>
</protein>
<dbReference type="Proteomes" id="UP001589858">
    <property type="component" value="Unassembled WGS sequence"/>
</dbReference>
<gene>
    <name evidence="1" type="ORF">ACFFF8_14420</name>
</gene>
<keyword evidence="2" id="KW-1185">Reference proteome</keyword>
<evidence type="ECO:0000313" key="2">
    <source>
        <dbReference type="Proteomes" id="UP001589858"/>
    </source>
</evidence>
<evidence type="ECO:0000313" key="1">
    <source>
        <dbReference type="EMBL" id="MFC0685792.1"/>
    </source>
</evidence>
<dbReference type="EMBL" id="JBHLTM010000055">
    <property type="protein sequence ID" value="MFC0685792.1"/>
    <property type="molecule type" value="Genomic_DNA"/>
</dbReference>